<feature type="transmembrane region" description="Helical" evidence="12">
    <location>
        <begin position="237"/>
        <end position="260"/>
    </location>
</feature>
<evidence type="ECO:0000259" key="13">
    <source>
        <dbReference type="PROSITE" id="PS50262"/>
    </source>
</evidence>
<evidence type="ECO:0000256" key="12">
    <source>
        <dbReference type="RuleBase" id="RU363047"/>
    </source>
</evidence>
<keyword evidence="8 12" id="KW-0472">Membrane</keyword>
<comment type="subcellular location">
    <subcellularLocation>
        <location evidence="1 12">Cell membrane</location>
        <topology evidence="1 12">Multi-pass membrane protein</topology>
    </subcellularLocation>
</comment>
<evidence type="ECO:0000256" key="10">
    <source>
        <dbReference type="ARBA" id="ARBA00023224"/>
    </source>
</evidence>
<sequence>MTEGNHSMTTEFILMGFMDHPDMKTLLFVVFSAIYLVTMMGNLGLVALIYMERRLHTPMYIFLGNLALMDSCCSCAITPKMLQNFFSEDKRISLYECMIQFYSLCLAETTDCFLLAAMAYDRYVAICRPLQYHTMMSMELCIQMTTGAYIGGVLHPMVEVGLLLRLTFCRSHQINHFFCDVLPLYRLSCVDPYINELMLLILAGSIQVFTITIVLISYLYILFTIFTMKSKKGRGKALSTCASHFLSVSIFYGSLLFMYAQPSSVNEGEKDIPVAIFYTLVIPLLNPFIYSLRNKEVTNVIKRIIKKRQFCNVLKQVSSPLEN</sequence>
<keyword evidence="7 11" id="KW-0297">G-protein coupled receptor</keyword>
<dbReference type="RefSeq" id="XP_015333776.1">
    <property type="nucleotide sequence ID" value="XM_015478290.1"/>
</dbReference>
<feature type="domain" description="G-protein coupled receptors family 1 profile" evidence="13">
    <location>
        <begin position="41"/>
        <end position="290"/>
    </location>
</feature>
<feature type="transmembrane region" description="Helical" evidence="12">
    <location>
        <begin position="99"/>
        <end position="120"/>
    </location>
</feature>
<keyword evidence="9 11" id="KW-0675">Receptor</keyword>
<feature type="transmembrane region" description="Helical" evidence="12">
    <location>
        <begin position="140"/>
        <end position="158"/>
    </location>
</feature>
<dbReference type="Proteomes" id="UP000694407">
    <property type="component" value="Unplaced"/>
</dbReference>
<comment type="similarity">
    <text evidence="11">Belongs to the G-protein coupled receptor 1 family.</text>
</comment>
<protein>
    <recommendedName>
        <fullName evidence="12">Olfactory receptor</fullName>
    </recommendedName>
</protein>
<dbReference type="PRINTS" id="PR00245">
    <property type="entry name" value="OLFACTORYR"/>
</dbReference>
<feature type="transmembrane region" description="Helical" evidence="12">
    <location>
        <begin position="25"/>
        <end position="48"/>
    </location>
</feature>
<evidence type="ECO:0000256" key="4">
    <source>
        <dbReference type="ARBA" id="ARBA00022692"/>
    </source>
</evidence>
<dbReference type="InterPro" id="IPR017452">
    <property type="entry name" value="GPCR_Rhodpsn_7TM"/>
</dbReference>
<dbReference type="Gene3D" id="1.20.1070.10">
    <property type="entry name" value="Rhodopsin 7-helix transmembrane proteins"/>
    <property type="match status" value="1"/>
</dbReference>
<dbReference type="InterPro" id="IPR000725">
    <property type="entry name" value="Olfact_rcpt"/>
</dbReference>
<keyword evidence="3 12" id="KW-0716">Sensory transduction</keyword>
<evidence type="ECO:0000256" key="7">
    <source>
        <dbReference type="ARBA" id="ARBA00023040"/>
    </source>
</evidence>
<dbReference type="PANTHER" id="PTHR48018">
    <property type="entry name" value="OLFACTORY RECEPTOR"/>
    <property type="match status" value="1"/>
</dbReference>
<evidence type="ECO:0000256" key="5">
    <source>
        <dbReference type="ARBA" id="ARBA00022725"/>
    </source>
</evidence>
<proteinExistence type="inferred from homology"/>
<accession>A0A8C6EUX7</accession>
<keyword evidence="4 11" id="KW-0812">Transmembrane</keyword>
<keyword evidence="10 11" id="KW-0807">Transducer</keyword>
<dbReference type="InterPro" id="IPR000276">
    <property type="entry name" value="GPCR_Rhodpsn"/>
</dbReference>
<evidence type="ECO:0000256" key="8">
    <source>
        <dbReference type="ARBA" id="ARBA00023136"/>
    </source>
</evidence>
<dbReference type="SUPFAM" id="SSF81321">
    <property type="entry name" value="Family A G protein-coupled receptor-like"/>
    <property type="match status" value="1"/>
</dbReference>
<dbReference type="GO" id="GO:0004930">
    <property type="term" value="F:G protein-coupled receptor activity"/>
    <property type="evidence" value="ECO:0007669"/>
    <property type="project" value="UniProtKB-KW"/>
</dbReference>
<dbReference type="Ensembl" id="ENSMMMT00000020228.1">
    <property type="protein sequence ID" value="ENSMMMP00000017780.1"/>
    <property type="gene ID" value="ENSMMMG00000015783.1"/>
</dbReference>
<dbReference type="PROSITE" id="PS00237">
    <property type="entry name" value="G_PROTEIN_RECEP_F1_1"/>
    <property type="match status" value="1"/>
</dbReference>
<evidence type="ECO:0000256" key="3">
    <source>
        <dbReference type="ARBA" id="ARBA00022606"/>
    </source>
</evidence>
<evidence type="ECO:0000313" key="14">
    <source>
        <dbReference type="Ensembl" id="ENSMMMP00000017780.1"/>
    </source>
</evidence>
<keyword evidence="2 12" id="KW-1003">Cell membrane</keyword>
<keyword evidence="15" id="KW-1185">Reference proteome</keyword>
<dbReference type="OrthoDB" id="9444602at2759"/>
<reference evidence="14" key="1">
    <citation type="submission" date="2025-08" db="UniProtKB">
        <authorList>
            <consortium name="Ensembl"/>
        </authorList>
    </citation>
    <scope>IDENTIFICATION</scope>
</reference>
<dbReference type="PRINTS" id="PR00237">
    <property type="entry name" value="GPCRRHODOPSN"/>
</dbReference>
<dbReference type="PROSITE" id="PS50262">
    <property type="entry name" value="G_PROTEIN_RECEP_F1_2"/>
    <property type="match status" value="1"/>
</dbReference>
<reference evidence="14" key="2">
    <citation type="submission" date="2025-09" db="UniProtKB">
        <authorList>
            <consortium name="Ensembl"/>
        </authorList>
    </citation>
    <scope>IDENTIFICATION</scope>
</reference>
<feature type="transmembrane region" description="Helical" evidence="12">
    <location>
        <begin position="60"/>
        <end position="79"/>
    </location>
</feature>
<dbReference type="GO" id="GO:0004984">
    <property type="term" value="F:olfactory receptor activity"/>
    <property type="evidence" value="ECO:0007669"/>
    <property type="project" value="InterPro"/>
</dbReference>
<evidence type="ECO:0000256" key="9">
    <source>
        <dbReference type="ARBA" id="ARBA00023170"/>
    </source>
</evidence>
<dbReference type="KEGG" id="mmma:107136071"/>
<evidence type="ECO:0000256" key="11">
    <source>
        <dbReference type="RuleBase" id="RU000688"/>
    </source>
</evidence>
<feature type="transmembrane region" description="Helical" evidence="12">
    <location>
        <begin position="272"/>
        <end position="292"/>
    </location>
</feature>
<dbReference type="Pfam" id="PF13853">
    <property type="entry name" value="7tm_4"/>
    <property type="match status" value="1"/>
</dbReference>
<evidence type="ECO:0000256" key="2">
    <source>
        <dbReference type="ARBA" id="ARBA00022475"/>
    </source>
</evidence>
<dbReference type="AlphaFoldDB" id="A0A8C6EUX7"/>
<dbReference type="GeneTree" id="ENSGT01120000271834"/>
<feature type="transmembrane region" description="Helical" evidence="12">
    <location>
        <begin position="197"/>
        <end position="225"/>
    </location>
</feature>
<dbReference type="GO" id="GO:0005886">
    <property type="term" value="C:plasma membrane"/>
    <property type="evidence" value="ECO:0007669"/>
    <property type="project" value="UniProtKB-SubCell"/>
</dbReference>
<evidence type="ECO:0000313" key="15">
    <source>
        <dbReference type="Proteomes" id="UP000694407"/>
    </source>
</evidence>
<name>A0A8C6EUX7_MARMA</name>
<evidence type="ECO:0000256" key="1">
    <source>
        <dbReference type="ARBA" id="ARBA00004651"/>
    </source>
</evidence>
<keyword evidence="6 12" id="KW-1133">Transmembrane helix</keyword>
<gene>
    <name evidence="14" type="primary">LOC107136071</name>
</gene>
<dbReference type="GeneID" id="107136071"/>
<keyword evidence="5 12" id="KW-0552">Olfaction</keyword>
<dbReference type="FunFam" id="1.20.1070.10:FF:000004">
    <property type="entry name" value="Olfactory receptor"/>
    <property type="match status" value="1"/>
</dbReference>
<organism evidence="14 15">
    <name type="scientific">Marmota marmota marmota</name>
    <name type="common">Alpine marmot</name>
    <dbReference type="NCBI Taxonomy" id="9994"/>
    <lineage>
        <taxon>Eukaryota</taxon>
        <taxon>Metazoa</taxon>
        <taxon>Chordata</taxon>
        <taxon>Craniata</taxon>
        <taxon>Vertebrata</taxon>
        <taxon>Euteleostomi</taxon>
        <taxon>Mammalia</taxon>
        <taxon>Eutheria</taxon>
        <taxon>Euarchontoglires</taxon>
        <taxon>Glires</taxon>
        <taxon>Rodentia</taxon>
        <taxon>Sciuromorpha</taxon>
        <taxon>Sciuridae</taxon>
        <taxon>Xerinae</taxon>
        <taxon>Marmotini</taxon>
        <taxon>Marmota</taxon>
    </lineage>
</organism>
<evidence type="ECO:0000256" key="6">
    <source>
        <dbReference type="ARBA" id="ARBA00022989"/>
    </source>
</evidence>